<accession>A0A645C588</accession>
<dbReference type="AlphaFoldDB" id="A0A645C588"/>
<comment type="caution">
    <text evidence="1">The sequence shown here is derived from an EMBL/GenBank/DDBJ whole genome shotgun (WGS) entry which is preliminary data.</text>
</comment>
<evidence type="ECO:0000313" key="1">
    <source>
        <dbReference type="EMBL" id="MPM72141.1"/>
    </source>
</evidence>
<dbReference type="EMBL" id="VSSQ01024554">
    <property type="protein sequence ID" value="MPM72141.1"/>
    <property type="molecule type" value="Genomic_DNA"/>
</dbReference>
<gene>
    <name evidence="1" type="ORF">SDC9_119114</name>
</gene>
<organism evidence="1">
    <name type="scientific">bioreactor metagenome</name>
    <dbReference type="NCBI Taxonomy" id="1076179"/>
    <lineage>
        <taxon>unclassified sequences</taxon>
        <taxon>metagenomes</taxon>
        <taxon>ecological metagenomes</taxon>
    </lineage>
</organism>
<reference evidence="1" key="1">
    <citation type="submission" date="2019-08" db="EMBL/GenBank/DDBJ databases">
        <authorList>
            <person name="Kucharzyk K."/>
            <person name="Murdoch R.W."/>
            <person name="Higgins S."/>
            <person name="Loffler F."/>
        </authorList>
    </citation>
    <scope>NUCLEOTIDE SEQUENCE</scope>
</reference>
<protein>
    <submittedName>
        <fullName evidence="1">Uncharacterized protein</fullName>
    </submittedName>
</protein>
<name>A0A645C588_9ZZZZ</name>
<proteinExistence type="predicted"/>
<sequence length="111" mass="13210">MTLHNEHDFIALFNALRHKKRGKRITFFGKLRKRYIAFFAFVIYPQQGAFIRCFLCYDIHNVISKIKAFELFPFKIDQLSVGAGFFGFQKTFIHHFHLMVLLNYFMPDLIG</sequence>